<keyword evidence="2" id="KW-0472">Membrane</keyword>
<feature type="compositionally biased region" description="Acidic residues" evidence="1">
    <location>
        <begin position="79"/>
        <end position="89"/>
    </location>
</feature>
<evidence type="ECO:0000256" key="1">
    <source>
        <dbReference type="SAM" id="MobiDB-lite"/>
    </source>
</evidence>
<feature type="compositionally biased region" description="Basic and acidic residues" evidence="1">
    <location>
        <begin position="135"/>
        <end position="152"/>
    </location>
</feature>
<comment type="caution">
    <text evidence="3">The sequence shown here is derived from an EMBL/GenBank/DDBJ whole genome shotgun (WGS) entry which is preliminary data.</text>
</comment>
<feature type="compositionally biased region" description="Polar residues" evidence="1">
    <location>
        <begin position="1"/>
        <end position="18"/>
    </location>
</feature>
<feature type="compositionally biased region" description="Basic and acidic residues" evidence="1">
    <location>
        <begin position="244"/>
        <end position="255"/>
    </location>
</feature>
<sequence>MTKECSTYQLQRTYSGDQSEAIEDVNEGSASSKDLEKDSKETEKGSSVKPLLSATENGIASTGSGHQDSIGDRTAPQDVIEESSEDGSGQDEGSTPGHGSENGIPPTSSGGAPPLSGESVPSVKDSTARALLFRDSVRSRTPRPDAGERKEMSTPPLSANGSAIKASQAPQVADSTQENGQGEKDGSKRSATTGSSHQDQGNTREGSQAHSANVSASQNGPPPPRTQLNPKGQGNKVKGGLKWSRHDLRAPPDDHDLEMGYGSSPELATDPEGVQNTYTRLVRMPAARIAALFAELYHALRLWILGLRAGDEVAPAAPQEVYIRGSYSSEVHDLLMPAAAIMGIFAQIGQALRLLILSLKAGDAATSAAARKDLDRLGDIYSDSVWLYGFLGYLYLYARIGVTMLPRGRRWRFVQWPQTNLSRYPVVSMLCGL</sequence>
<name>A0A6D2JX84_9BRAS</name>
<organism evidence="3 4">
    <name type="scientific">Microthlaspi erraticum</name>
    <dbReference type="NCBI Taxonomy" id="1685480"/>
    <lineage>
        <taxon>Eukaryota</taxon>
        <taxon>Viridiplantae</taxon>
        <taxon>Streptophyta</taxon>
        <taxon>Embryophyta</taxon>
        <taxon>Tracheophyta</taxon>
        <taxon>Spermatophyta</taxon>
        <taxon>Magnoliopsida</taxon>
        <taxon>eudicotyledons</taxon>
        <taxon>Gunneridae</taxon>
        <taxon>Pentapetalae</taxon>
        <taxon>rosids</taxon>
        <taxon>malvids</taxon>
        <taxon>Brassicales</taxon>
        <taxon>Brassicaceae</taxon>
        <taxon>Coluteocarpeae</taxon>
        <taxon>Microthlaspi</taxon>
    </lineage>
</organism>
<feature type="compositionally biased region" description="Polar residues" evidence="1">
    <location>
        <begin position="54"/>
        <end position="67"/>
    </location>
</feature>
<dbReference type="Proteomes" id="UP000467841">
    <property type="component" value="Unassembled WGS sequence"/>
</dbReference>
<accession>A0A6D2JX84</accession>
<reference evidence="3" key="1">
    <citation type="submission" date="2020-01" db="EMBL/GenBank/DDBJ databases">
        <authorList>
            <person name="Mishra B."/>
        </authorList>
    </citation>
    <scope>NUCLEOTIDE SEQUENCE [LARGE SCALE GENOMIC DNA]</scope>
</reference>
<keyword evidence="2" id="KW-1133">Transmembrane helix</keyword>
<feature type="transmembrane region" description="Helical" evidence="2">
    <location>
        <begin position="385"/>
        <end position="405"/>
    </location>
</feature>
<gene>
    <name evidence="3" type="ORF">MERR_LOCUS33681</name>
</gene>
<keyword evidence="4" id="KW-1185">Reference proteome</keyword>
<evidence type="ECO:0000313" key="4">
    <source>
        <dbReference type="Proteomes" id="UP000467841"/>
    </source>
</evidence>
<evidence type="ECO:0000256" key="2">
    <source>
        <dbReference type="SAM" id="Phobius"/>
    </source>
</evidence>
<feature type="compositionally biased region" description="Polar residues" evidence="1">
    <location>
        <begin position="168"/>
        <end position="180"/>
    </location>
</feature>
<proteinExistence type="predicted"/>
<feature type="compositionally biased region" description="Basic and acidic residues" evidence="1">
    <location>
        <begin position="33"/>
        <end position="46"/>
    </location>
</feature>
<dbReference type="EMBL" id="CACVBM020001347">
    <property type="protein sequence ID" value="CAA7046446.1"/>
    <property type="molecule type" value="Genomic_DNA"/>
</dbReference>
<feature type="compositionally biased region" description="Polar residues" evidence="1">
    <location>
        <begin position="189"/>
        <end position="219"/>
    </location>
</feature>
<protein>
    <submittedName>
        <fullName evidence="3">Uncharacterized protein</fullName>
    </submittedName>
</protein>
<dbReference type="AlphaFoldDB" id="A0A6D2JX84"/>
<feature type="region of interest" description="Disordered" evidence="1">
    <location>
        <begin position="1"/>
        <end position="255"/>
    </location>
</feature>
<keyword evidence="2" id="KW-0812">Transmembrane</keyword>
<evidence type="ECO:0000313" key="3">
    <source>
        <dbReference type="EMBL" id="CAA7046446.1"/>
    </source>
</evidence>